<organism evidence="3 4">
    <name type="scientific">Syntrophotalea acetylenivorans</name>
    <dbReference type="NCBI Taxonomy" id="1842532"/>
    <lineage>
        <taxon>Bacteria</taxon>
        <taxon>Pseudomonadati</taxon>
        <taxon>Thermodesulfobacteriota</taxon>
        <taxon>Desulfuromonadia</taxon>
        <taxon>Desulfuromonadales</taxon>
        <taxon>Syntrophotaleaceae</taxon>
        <taxon>Syntrophotalea</taxon>
    </lineage>
</organism>
<dbReference type="GO" id="GO:0006281">
    <property type="term" value="P:DNA repair"/>
    <property type="evidence" value="ECO:0007669"/>
    <property type="project" value="InterPro"/>
</dbReference>
<dbReference type="InterPro" id="IPR010994">
    <property type="entry name" value="RuvA_2-like"/>
</dbReference>
<dbReference type="STRING" id="1842532.A7E78_07290"/>
<feature type="signal peptide" evidence="1">
    <location>
        <begin position="1"/>
        <end position="26"/>
    </location>
</feature>
<feature type="chain" id="PRO_5013267400" description="Helix-hairpin-helix DNA-binding motif class 1 domain-containing protein" evidence="1">
    <location>
        <begin position="27"/>
        <end position="102"/>
    </location>
</feature>
<dbReference type="InterPro" id="IPR003583">
    <property type="entry name" value="Hlx-hairpin-Hlx_DNA-bd_motif"/>
</dbReference>
<accession>A0A1L3GP00</accession>
<dbReference type="GO" id="GO:0015627">
    <property type="term" value="C:type II protein secretion system complex"/>
    <property type="evidence" value="ECO:0007669"/>
    <property type="project" value="TreeGrafter"/>
</dbReference>
<dbReference type="GO" id="GO:0015628">
    <property type="term" value="P:protein secretion by the type II secretion system"/>
    <property type="evidence" value="ECO:0007669"/>
    <property type="project" value="TreeGrafter"/>
</dbReference>
<keyword evidence="1" id="KW-0732">Signal</keyword>
<sequence>MKKLSSCLLILLSLLLVNSSMPEANAAPAKDTTVQSVTAMVNVNAASVTELQTLPGIGRVTAQRIIDYRTAKGPFATLEDLLKVKGIGQSTLQKIGDRIVLQ</sequence>
<feature type="domain" description="Helix-hairpin-helix DNA-binding motif class 1" evidence="2">
    <location>
        <begin position="49"/>
        <end position="68"/>
    </location>
</feature>
<dbReference type="NCBIfam" id="TIGR00426">
    <property type="entry name" value="competence protein ComEA helix-hairpin-helix repeat region"/>
    <property type="match status" value="1"/>
</dbReference>
<dbReference type="OrthoDB" id="5296317at2"/>
<dbReference type="PANTHER" id="PTHR21180:SF32">
    <property type="entry name" value="ENDONUCLEASE_EXONUCLEASE_PHOSPHATASE FAMILY DOMAIN-CONTAINING PROTEIN 1"/>
    <property type="match status" value="1"/>
</dbReference>
<reference evidence="3 4" key="1">
    <citation type="journal article" date="2017" name="Genome Announc.">
        <title>Complete Genome Sequences of Two Acetylene-Fermenting Pelobacter acetylenicus Strains.</title>
        <authorList>
            <person name="Sutton J.M."/>
            <person name="Baesman S.M."/>
            <person name="Fierst J.L."/>
            <person name="Poret-Peterson A.T."/>
            <person name="Oremland R.S."/>
            <person name="Dunlap D.S."/>
            <person name="Akob D.M."/>
        </authorList>
    </citation>
    <scope>NUCLEOTIDE SEQUENCE [LARGE SCALE GENOMIC DNA]</scope>
    <source>
        <strain evidence="3 4">SFB93</strain>
    </source>
</reference>
<dbReference type="SUPFAM" id="SSF47781">
    <property type="entry name" value="RuvA domain 2-like"/>
    <property type="match status" value="1"/>
</dbReference>
<dbReference type="PANTHER" id="PTHR21180">
    <property type="entry name" value="ENDONUCLEASE/EXONUCLEASE/PHOSPHATASE FAMILY DOMAIN-CONTAINING PROTEIN 1"/>
    <property type="match status" value="1"/>
</dbReference>
<dbReference type="EMBL" id="CP015519">
    <property type="protein sequence ID" value="APG27659.1"/>
    <property type="molecule type" value="Genomic_DNA"/>
</dbReference>
<evidence type="ECO:0000313" key="4">
    <source>
        <dbReference type="Proteomes" id="UP000182517"/>
    </source>
</evidence>
<dbReference type="RefSeq" id="WP_072283624.1">
    <property type="nucleotide sequence ID" value="NZ_CP015519.1"/>
</dbReference>
<gene>
    <name evidence="3" type="ORF">A7E78_07290</name>
</gene>
<protein>
    <recommendedName>
        <fullName evidence="2">Helix-hairpin-helix DNA-binding motif class 1 domain-containing protein</fullName>
    </recommendedName>
</protein>
<evidence type="ECO:0000259" key="2">
    <source>
        <dbReference type="SMART" id="SM00278"/>
    </source>
</evidence>
<dbReference type="Gene3D" id="1.10.150.320">
    <property type="entry name" value="Photosystem II 12 kDa extrinsic protein"/>
    <property type="match status" value="1"/>
</dbReference>
<evidence type="ECO:0000256" key="1">
    <source>
        <dbReference type="SAM" id="SignalP"/>
    </source>
</evidence>
<dbReference type="Pfam" id="PF12836">
    <property type="entry name" value="HHH_3"/>
    <property type="match status" value="1"/>
</dbReference>
<dbReference type="AlphaFoldDB" id="A0A1L3GP00"/>
<dbReference type="KEGG" id="pef:A7E78_07290"/>
<feature type="domain" description="Helix-hairpin-helix DNA-binding motif class 1" evidence="2">
    <location>
        <begin position="79"/>
        <end position="98"/>
    </location>
</feature>
<dbReference type="InterPro" id="IPR051675">
    <property type="entry name" value="Endo/Exo/Phosphatase_dom_1"/>
</dbReference>
<dbReference type="SMART" id="SM00278">
    <property type="entry name" value="HhH1"/>
    <property type="match status" value="2"/>
</dbReference>
<keyword evidence="4" id="KW-1185">Reference proteome</keyword>
<name>A0A1L3GP00_9BACT</name>
<proteinExistence type="predicted"/>
<evidence type="ECO:0000313" key="3">
    <source>
        <dbReference type="EMBL" id="APG27659.1"/>
    </source>
</evidence>
<dbReference type="Proteomes" id="UP000182517">
    <property type="component" value="Chromosome"/>
</dbReference>
<dbReference type="InterPro" id="IPR004509">
    <property type="entry name" value="Competence_ComEA_HhH"/>
</dbReference>
<dbReference type="GO" id="GO:0003677">
    <property type="term" value="F:DNA binding"/>
    <property type="evidence" value="ECO:0007669"/>
    <property type="project" value="InterPro"/>
</dbReference>